<dbReference type="EMBL" id="BK059109">
    <property type="protein sequence ID" value="DAE31606.1"/>
    <property type="molecule type" value="Genomic_DNA"/>
</dbReference>
<protein>
    <submittedName>
        <fullName evidence="1">Uncharacterized protein</fullName>
    </submittedName>
</protein>
<name>A0A8S5RJN5_9VIRU</name>
<sequence length="30" mass="3390">MEYSAINYLRCALVKSEARVSSYSLSFCVV</sequence>
<accession>A0A8S5RJN5</accession>
<proteinExistence type="predicted"/>
<organism evidence="1">
    <name type="scientific">virus sp. ctBM815</name>
    <dbReference type="NCBI Taxonomy" id="2825806"/>
    <lineage>
        <taxon>Viruses</taxon>
    </lineage>
</organism>
<reference evidence="1" key="1">
    <citation type="journal article" date="2021" name="Proc. Natl. Acad. Sci. U.S.A.">
        <title>A Catalog of Tens of Thousands of Viruses from Human Metagenomes Reveals Hidden Associations with Chronic Diseases.</title>
        <authorList>
            <person name="Tisza M.J."/>
            <person name="Buck C.B."/>
        </authorList>
    </citation>
    <scope>NUCLEOTIDE SEQUENCE</scope>
    <source>
        <strain evidence="1">CtBM815</strain>
    </source>
</reference>
<evidence type="ECO:0000313" key="1">
    <source>
        <dbReference type="EMBL" id="DAE31606.1"/>
    </source>
</evidence>